<proteinExistence type="predicted"/>
<evidence type="ECO:0008006" key="3">
    <source>
        <dbReference type="Google" id="ProtNLM"/>
    </source>
</evidence>
<name>A0ABW9GW04_9GAMM</name>
<comment type="caution">
    <text evidence="1">The sequence shown here is derived from an EMBL/GenBank/DDBJ whole genome shotgun (WGS) entry which is preliminary data.</text>
</comment>
<protein>
    <recommendedName>
        <fullName evidence="3">Transmembrane cytochrome oxidase associated protein</fullName>
    </recommendedName>
</protein>
<evidence type="ECO:0000313" key="1">
    <source>
        <dbReference type="EMBL" id="MFM4895027.1"/>
    </source>
</evidence>
<gene>
    <name evidence="1" type="ORF">ACEUDJ_19475</name>
</gene>
<dbReference type="Proteomes" id="UP001630969">
    <property type="component" value="Unassembled WGS sequence"/>
</dbReference>
<accession>A0ABW9GW04</accession>
<evidence type="ECO:0000313" key="2">
    <source>
        <dbReference type="Proteomes" id="UP001630969"/>
    </source>
</evidence>
<organism evidence="1 2">
    <name type="scientific">Aeromonas bivalvium</name>
    <dbReference type="NCBI Taxonomy" id="440079"/>
    <lineage>
        <taxon>Bacteria</taxon>
        <taxon>Pseudomonadati</taxon>
        <taxon>Pseudomonadota</taxon>
        <taxon>Gammaproteobacteria</taxon>
        <taxon>Aeromonadales</taxon>
        <taxon>Aeromonadaceae</taxon>
        <taxon>Aeromonas</taxon>
    </lineage>
</organism>
<sequence>MKMMPLLGLVLIFLASPAIAWLVLSQHWFEGGVTAKGEWVEGQVPQQGRWHMLMPTQAVCDDRCEAGLFLLHQSWLALGQERERVVPMRLGGESSDPLIQAAENQTGLAQGFIYIADPQGRLILRYPIALEAGSRLSAGEALLADLRKLLKLSRIG</sequence>
<dbReference type="RefSeq" id="WP_408791931.1">
    <property type="nucleotide sequence ID" value="NZ_JBGXBU010000013.1"/>
</dbReference>
<dbReference type="GeneID" id="97222326"/>
<dbReference type="EMBL" id="JBGXBU010000013">
    <property type="protein sequence ID" value="MFM4895027.1"/>
    <property type="molecule type" value="Genomic_DNA"/>
</dbReference>
<keyword evidence="2" id="KW-1185">Reference proteome</keyword>
<reference evidence="1 2" key="1">
    <citation type="submission" date="2024-09" db="EMBL/GenBank/DDBJ databases">
        <title>Aeromonas strains Genome sequencing and assembly.</title>
        <authorList>
            <person name="Hu X."/>
            <person name="Tang B."/>
        </authorList>
    </citation>
    <scope>NUCLEOTIDE SEQUENCE [LARGE SCALE GENOMIC DNA]</scope>
    <source>
        <strain evidence="1 2">NB23SCDHY001</strain>
    </source>
</reference>